<proteinExistence type="predicted"/>
<evidence type="ECO:0000313" key="1">
    <source>
        <dbReference type="EMBL" id="KYM92416.1"/>
    </source>
</evidence>
<dbReference type="AlphaFoldDB" id="A0A195BWT0"/>
<accession>A0A195BWT0</accession>
<name>A0A195BWT0_9HYME</name>
<protein>
    <submittedName>
        <fullName evidence="1">Uncharacterized protein</fullName>
    </submittedName>
</protein>
<reference evidence="1 2" key="1">
    <citation type="submission" date="2015-09" db="EMBL/GenBank/DDBJ databases">
        <title>Atta colombica WGS genome.</title>
        <authorList>
            <person name="Nygaard S."/>
            <person name="Hu H."/>
            <person name="Boomsma J."/>
            <person name="Zhang G."/>
        </authorList>
    </citation>
    <scope>NUCLEOTIDE SEQUENCE [LARGE SCALE GENOMIC DNA]</scope>
    <source>
        <strain evidence="1">Treedump-2</strain>
        <tissue evidence="1">Whole body</tissue>
    </source>
</reference>
<dbReference type="Proteomes" id="UP000078540">
    <property type="component" value="Unassembled WGS sequence"/>
</dbReference>
<organism evidence="1 2">
    <name type="scientific">Atta colombica</name>
    <dbReference type="NCBI Taxonomy" id="520822"/>
    <lineage>
        <taxon>Eukaryota</taxon>
        <taxon>Metazoa</taxon>
        <taxon>Ecdysozoa</taxon>
        <taxon>Arthropoda</taxon>
        <taxon>Hexapoda</taxon>
        <taxon>Insecta</taxon>
        <taxon>Pterygota</taxon>
        <taxon>Neoptera</taxon>
        <taxon>Endopterygota</taxon>
        <taxon>Hymenoptera</taxon>
        <taxon>Apocrita</taxon>
        <taxon>Aculeata</taxon>
        <taxon>Formicoidea</taxon>
        <taxon>Formicidae</taxon>
        <taxon>Myrmicinae</taxon>
        <taxon>Atta</taxon>
    </lineage>
</organism>
<evidence type="ECO:0000313" key="2">
    <source>
        <dbReference type="Proteomes" id="UP000078540"/>
    </source>
</evidence>
<keyword evidence="2" id="KW-1185">Reference proteome</keyword>
<gene>
    <name evidence="1" type="ORF">ALC53_00871</name>
</gene>
<sequence>MADDKAIRNGTRATFSFRATEIYFSATRNGRGLKERITGRCTPCQRGELNYPVAADPDQVELYLSMSKRPVPLQRGKTIGQIEGRKSARGDTFAHFVRDSVDKRAGGAD</sequence>
<dbReference type="EMBL" id="KQ976401">
    <property type="protein sequence ID" value="KYM92416.1"/>
    <property type="molecule type" value="Genomic_DNA"/>
</dbReference>